<evidence type="ECO:0000313" key="6">
    <source>
        <dbReference type="EMBL" id="KKL86506.1"/>
    </source>
</evidence>
<comment type="caution">
    <text evidence="6">The sequence shown here is derived from an EMBL/GenBank/DDBJ whole genome shotgun (WGS) entry which is preliminary data.</text>
</comment>
<dbReference type="NCBIfam" id="TIGR01025">
    <property type="entry name" value="uS19_arch"/>
    <property type="match status" value="1"/>
</dbReference>
<dbReference type="GO" id="GO:0003723">
    <property type="term" value="F:RNA binding"/>
    <property type="evidence" value="ECO:0007669"/>
    <property type="project" value="InterPro"/>
</dbReference>
<dbReference type="PRINTS" id="PR00975">
    <property type="entry name" value="RIBOSOMALS19"/>
</dbReference>
<dbReference type="PANTHER" id="PTHR11880">
    <property type="entry name" value="RIBOSOMAL PROTEIN S19P FAMILY MEMBER"/>
    <property type="match status" value="1"/>
</dbReference>
<dbReference type="EMBL" id="LAZR01047525">
    <property type="protein sequence ID" value="KKK94022.1"/>
    <property type="molecule type" value="Genomic_DNA"/>
</dbReference>
<dbReference type="HAMAP" id="MF_00531">
    <property type="entry name" value="Ribosomal_uS19"/>
    <property type="match status" value="1"/>
</dbReference>
<dbReference type="PROSITE" id="PS00323">
    <property type="entry name" value="RIBOSOMAL_S19"/>
    <property type="match status" value="1"/>
</dbReference>
<reference evidence="6" key="1">
    <citation type="journal article" date="2015" name="Nature">
        <title>Complex archaea that bridge the gap between prokaryotes and eukaryotes.</title>
        <authorList>
            <person name="Spang A."/>
            <person name="Saw J.H."/>
            <person name="Jorgensen S.L."/>
            <person name="Zaremba-Niedzwiedzka K."/>
            <person name="Martijn J."/>
            <person name="Lind A.E."/>
            <person name="van Eijk R."/>
            <person name="Schleper C."/>
            <person name="Guy L."/>
            <person name="Ettema T.J."/>
        </authorList>
    </citation>
    <scope>NUCLEOTIDE SEQUENCE</scope>
</reference>
<dbReference type="InterPro" id="IPR005713">
    <property type="entry name" value="Ribosomal_uS19_euk/arc"/>
</dbReference>
<dbReference type="EMBL" id="LAZR01021095">
    <property type="protein sequence ID" value="KKL86506.1"/>
    <property type="molecule type" value="Genomic_DNA"/>
</dbReference>
<dbReference type="InterPro" id="IPR023575">
    <property type="entry name" value="Ribosomal_uS19_SF"/>
</dbReference>
<name>A0A0F9G7V9_9ZZZZ</name>
<dbReference type="GO" id="GO:0022627">
    <property type="term" value="C:cytosolic small ribosomal subunit"/>
    <property type="evidence" value="ECO:0007669"/>
    <property type="project" value="TreeGrafter"/>
</dbReference>
<protein>
    <recommendedName>
        <fullName evidence="7">30S ribosomal protein S19P</fullName>
    </recommendedName>
</protein>
<gene>
    <name evidence="6" type="ORF">LCGC14_1944030</name>
    <name evidence="5" type="ORF">LCGC14_2687010</name>
</gene>
<dbReference type="InterPro" id="IPR020934">
    <property type="entry name" value="Ribosomal_uS19_CS"/>
</dbReference>
<proteinExistence type="inferred from homology"/>
<keyword evidence="3" id="KW-0687">Ribonucleoprotein</keyword>
<dbReference type="GO" id="GO:0003735">
    <property type="term" value="F:structural constituent of ribosome"/>
    <property type="evidence" value="ECO:0007669"/>
    <property type="project" value="InterPro"/>
</dbReference>
<evidence type="ECO:0000256" key="4">
    <source>
        <dbReference type="SAM" id="MobiDB-lite"/>
    </source>
</evidence>
<comment type="similarity">
    <text evidence="1">Belongs to the universal ribosomal protein uS19 family.</text>
</comment>
<dbReference type="FunFam" id="3.30.860.10:FF:000002">
    <property type="entry name" value="40S ribosomal protein S15"/>
    <property type="match status" value="1"/>
</dbReference>
<organism evidence="6">
    <name type="scientific">marine sediment metagenome</name>
    <dbReference type="NCBI Taxonomy" id="412755"/>
    <lineage>
        <taxon>unclassified sequences</taxon>
        <taxon>metagenomes</taxon>
        <taxon>ecological metagenomes</taxon>
    </lineage>
</organism>
<evidence type="ECO:0008006" key="7">
    <source>
        <dbReference type="Google" id="ProtNLM"/>
    </source>
</evidence>
<feature type="region of interest" description="Disordered" evidence="4">
    <location>
        <begin position="1"/>
        <end position="51"/>
    </location>
</feature>
<accession>A0A0F9G7V9</accession>
<evidence type="ECO:0000256" key="1">
    <source>
        <dbReference type="ARBA" id="ARBA00007345"/>
    </source>
</evidence>
<dbReference type="AlphaFoldDB" id="A0A0F9G7V9"/>
<sequence length="191" mass="22378">MAPDEQPNDEKPEETKEESKIDSKKELDSEKKIETDETSDSKEELDSKEDLDTQKELDRLRFHYRGFTLEELRKMNMDQFIQLIPARARRSLKRGLPPRQKKLLERLRRAYRAKKRGKDLITRTHVRDMIIFPEMVGLKIGVYNGHKFEIVDVKPEMISHYLGEFSLTRKHVSHGSPGIGATRSSKYVPLK</sequence>
<feature type="compositionally biased region" description="Basic and acidic residues" evidence="4">
    <location>
        <begin position="8"/>
        <end position="51"/>
    </location>
</feature>
<dbReference type="GO" id="GO:0006412">
    <property type="term" value="P:translation"/>
    <property type="evidence" value="ECO:0007669"/>
    <property type="project" value="InterPro"/>
</dbReference>
<dbReference type="GO" id="GO:0000028">
    <property type="term" value="P:ribosomal small subunit assembly"/>
    <property type="evidence" value="ECO:0007669"/>
    <property type="project" value="TreeGrafter"/>
</dbReference>
<dbReference type="SUPFAM" id="SSF54570">
    <property type="entry name" value="Ribosomal protein S19"/>
    <property type="match status" value="1"/>
</dbReference>
<keyword evidence="2" id="KW-0689">Ribosomal protein</keyword>
<dbReference type="Gene3D" id="3.30.860.10">
    <property type="entry name" value="30s Ribosomal Protein S19, Chain A"/>
    <property type="match status" value="1"/>
</dbReference>
<dbReference type="NCBIfam" id="NF003121">
    <property type="entry name" value="PRK04038.1"/>
    <property type="match status" value="1"/>
</dbReference>
<evidence type="ECO:0000256" key="3">
    <source>
        <dbReference type="ARBA" id="ARBA00023274"/>
    </source>
</evidence>
<evidence type="ECO:0000256" key="2">
    <source>
        <dbReference type="ARBA" id="ARBA00022980"/>
    </source>
</evidence>
<dbReference type="PANTHER" id="PTHR11880:SF2">
    <property type="entry name" value="SMALL RIBOSOMAL SUBUNIT PROTEIN US19"/>
    <property type="match status" value="1"/>
</dbReference>
<evidence type="ECO:0000313" key="5">
    <source>
        <dbReference type="EMBL" id="KKK94022.1"/>
    </source>
</evidence>
<dbReference type="Pfam" id="PF00203">
    <property type="entry name" value="Ribosomal_S19"/>
    <property type="match status" value="1"/>
</dbReference>
<dbReference type="InterPro" id="IPR002222">
    <property type="entry name" value="Ribosomal_uS19"/>
</dbReference>